<keyword evidence="4 5" id="KW-0408">Iron</keyword>
<keyword evidence="3 6" id="KW-0560">Oxidoreductase</keyword>
<dbReference type="InterPro" id="IPR017972">
    <property type="entry name" value="Cyt_P450_CS"/>
</dbReference>
<evidence type="ECO:0000256" key="3">
    <source>
        <dbReference type="ARBA" id="ARBA00023002"/>
    </source>
</evidence>
<comment type="cofactor">
    <cofactor evidence="1 5">
        <name>heme</name>
        <dbReference type="ChEBI" id="CHEBI:30413"/>
    </cofactor>
</comment>
<keyword evidence="7" id="KW-0472">Membrane</keyword>
<evidence type="ECO:0000256" key="6">
    <source>
        <dbReference type="RuleBase" id="RU000461"/>
    </source>
</evidence>
<evidence type="ECO:0008006" key="11">
    <source>
        <dbReference type="Google" id="ProtNLM"/>
    </source>
</evidence>
<accession>A0AAD6CHV2</accession>
<dbReference type="GeneID" id="81594565"/>
<evidence type="ECO:0000256" key="4">
    <source>
        <dbReference type="ARBA" id="ARBA00023004"/>
    </source>
</evidence>
<dbReference type="PROSITE" id="PS00086">
    <property type="entry name" value="CYTOCHROME_P450"/>
    <property type="match status" value="1"/>
</dbReference>
<reference evidence="9" key="1">
    <citation type="submission" date="2022-12" db="EMBL/GenBank/DDBJ databases">
        <authorList>
            <person name="Petersen C."/>
        </authorList>
    </citation>
    <scope>NUCLEOTIDE SEQUENCE</scope>
    <source>
        <strain evidence="9">IBT 16125</strain>
    </source>
</reference>
<dbReference type="GO" id="GO:0004497">
    <property type="term" value="F:monooxygenase activity"/>
    <property type="evidence" value="ECO:0007669"/>
    <property type="project" value="UniProtKB-KW"/>
</dbReference>
<dbReference type="PANTHER" id="PTHR24305:SF231">
    <property type="entry name" value="P450, PUTATIVE (EUROFUNG)-RELATED"/>
    <property type="match status" value="1"/>
</dbReference>
<comment type="similarity">
    <text evidence="6">Belongs to the cytochrome P450 family.</text>
</comment>
<organism evidence="9 10">
    <name type="scientific">Penicillium daleae</name>
    <dbReference type="NCBI Taxonomy" id="63821"/>
    <lineage>
        <taxon>Eukaryota</taxon>
        <taxon>Fungi</taxon>
        <taxon>Dikarya</taxon>
        <taxon>Ascomycota</taxon>
        <taxon>Pezizomycotina</taxon>
        <taxon>Eurotiomycetes</taxon>
        <taxon>Eurotiomycetidae</taxon>
        <taxon>Eurotiales</taxon>
        <taxon>Aspergillaceae</taxon>
        <taxon>Penicillium</taxon>
    </lineage>
</organism>
<name>A0AAD6CHV2_9EURO</name>
<dbReference type="GO" id="GO:0016705">
    <property type="term" value="F:oxidoreductase activity, acting on paired donors, with incorporation or reduction of molecular oxygen"/>
    <property type="evidence" value="ECO:0007669"/>
    <property type="project" value="InterPro"/>
</dbReference>
<evidence type="ECO:0000313" key="9">
    <source>
        <dbReference type="EMBL" id="KAJ5465315.1"/>
    </source>
</evidence>
<keyword evidence="10" id="KW-1185">Reference proteome</keyword>
<dbReference type="GO" id="GO:0043386">
    <property type="term" value="P:mycotoxin biosynthetic process"/>
    <property type="evidence" value="ECO:0007669"/>
    <property type="project" value="UniProtKB-ARBA"/>
</dbReference>
<dbReference type="EMBL" id="JAPVEA010000001">
    <property type="protein sequence ID" value="KAJ5465315.1"/>
    <property type="molecule type" value="Genomic_DNA"/>
</dbReference>
<dbReference type="AlphaFoldDB" id="A0AAD6CHV2"/>
<reference evidence="9" key="2">
    <citation type="journal article" date="2023" name="IMA Fungus">
        <title>Comparative genomic study of the Penicillium genus elucidates a diverse pangenome and 15 lateral gene transfer events.</title>
        <authorList>
            <person name="Petersen C."/>
            <person name="Sorensen T."/>
            <person name="Nielsen M.R."/>
            <person name="Sondergaard T.E."/>
            <person name="Sorensen J.L."/>
            <person name="Fitzpatrick D.A."/>
            <person name="Frisvad J.C."/>
            <person name="Nielsen K.L."/>
        </authorList>
    </citation>
    <scope>NUCLEOTIDE SEQUENCE</scope>
    <source>
        <strain evidence="9">IBT 16125</strain>
    </source>
</reference>
<dbReference type="InterPro" id="IPR002401">
    <property type="entry name" value="Cyt_P450_E_grp-I"/>
</dbReference>
<feature type="binding site" description="axial binding residue" evidence="5">
    <location>
        <position position="440"/>
    </location>
    <ligand>
        <name>heme</name>
        <dbReference type="ChEBI" id="CHEBI:30413"/>
    </ligand>
    <ligandPart>
        <name>Fe</name>
        <dbReference type="ChEBI" id="CHEBI:18248"/>
    </ligandPart>
</feature>
<dbReference type="RefSeq" id="XP_056772089.1">
    <property type="nucleotide sequence ID" value="XM_056904322.1"/>
</dbReference>
<dbReference type="PRINTS" id="PR00463">
    <property type="entry name" value="EP450I"/>
</dbReference>
<evidence type="ECO:0000313" key="10">
    <source>
        <dbReference type="Proteomes" id="UP001213681"/>
    </source>
</evidence>
<keyword evidence="5 6" id="KW-0349">Heme</keyword>
<keyword evidence="6" id="KW-0503">Monooxygenase</keyword>
<proteinExistence type="inferred from homology"/>
<evidence type="ECO:0000256" key="7">
    <source>
        <dbReference type="SAM" id="Phobius"/>
    </source>
</evidence>
<keyword evidence="7" id="KW-1133">Transmembrane helix</keyword>
<evidence type="ECO:0000256" key="5">
    <source>
        <dbReference type="PIRSR" id="PIRSR602401-1"/>
    </source>
</evidence>
<keyword evidence="2 5" id="KW-0479">Metal-binding</keyword>
<keyword evidence="7" id="KW-0812">Transmembrane</keyword>
<dbReference type="PANTHER" id="PTHR24305">
    <property type="entry name" value="CYTOCHROME P450"/>
    <property type="match status" value="1"/>
</dbReference>
<dbReference type="Pfam" id="PF00067">
    <property type="entry name" value="p450"/>
    <property type="match status" value="1"/>
</dbReference>
<comment type="caution">
    <text evidence="9">The sequence shown here is derived from an EMBL/GenBank/DDBJ whole genome shotgun (WGS) entry which is preliminary data.</text>
</comment>
<dbReference type="InterPro" id="IPR050121">
    <property type="entry name" value="Cytochrome_P450_monoxygenase"/>
</dbReference>
<dbReference type="CDD" id="cd11062">
    <property type="entry name" value="CYP58-like"/>
    <property type="match status" value="1"/>
</dbReference>
<feature type="transmembrane region" description="Helical" evidence="7">
    <location>
        <begin position="6"/>
        <end position="28"/>
    </location>
</feature>
<protein>
    <recommendedName>
        <fullName evidence="11">Cytochrome P450</fullName>
    </recommendedName>
</protein>
<dbReference type="InterPro" id="IPR036396">
    <property type="entry name" value="Cyt_P450_sf"/>
</dbReference>
<evidence type="ECO:0000313" key="8">
    <source>
        <dbReference type="EMBL" id="KAJ5465242.1"/>
    </source>
</evidence>
<dbReference type="GO" id="GO:0005506">
    <property type="term" value="F:iron ion binding"/>
    <property type="evidence" value="ECO:0007669"/>
    <property type="project" value="InterPro"/>
</dbReference>
<dbReference type="InterPro" id="IPR001128">
    <property type="entry name" value="Cyt_P450"/>
</dbReference>
<dbReference type="GO" id="GO:0020037">
    <property type="term" value="F:heme binding"/>
    <property type="evidence" value="ECO:0007669"/>
    <property type="project" value="InterPro"/>
</dbReference>
<dbReference type="PRINTS" id="PR00385">
    <property type="entry name" value="P450"/>
</dbReference>
<evidence type="ECO:0000256" key="2">
    <source>
        <dbReference type="ARBA" id="ARBA00022723"/>
    </source>
</evidence>
<dbReference type="Gene3D" id="1.10.630.10">
    <property type="entry name" value="Cytochrome P450"/>
    <property type="match status" value="1"/>
</dbReference>
<sequence length="494" mass="55549">MTVLDNFSTLAGLAFCLGAVSVLYRLLFSPLRNVPGPRLAALSSIWLWVQDMTGNSPQSISKLHKSLGPIVRIGPNEISIDDIEIHNRVLYCQAPKYMKAAYFYDPFKTGPSGIFQSSEPKEHSTLRRLVSKPFSRKSVLQFEPEIWKSVDMLSDVLRQHGKANNTFDLSKMSRCLSLDFITNFTYGESMQAVLSPEFHDDVLDAFDSFAVSNFLFMMIPSLRQPSITLLSMLPFKVFQAIPSMRRRVQKALERYDSTGKSSSGFQPLLQAEHAASIAQNYPLSKDFLVADGLADIFAGTDTTSTTLTLTLNEIFSNPRVYGRLHAELKRAIPNPSDTAELSNLESLPYLAACVKEGLRFSTPVRSRLPRVTPESGLTYGKHFIPSGTFISSSPYLMNYNETVFPDPCTYKPERWLLDNPAEIKQLDNCWAPFSKGSRGCIGINLAMAEIYITIAAIVRRFELVEKKFRELKIREIFGVIFDEPLVMKLKSVQE</sequence>
<dbReference type="EMBL" id="JAPVEA010000001">
    <property type="protein sequence ID" value="KAJ5465242.1"/>
    <property type="molecule type" value="Genomic_DNA"/>
</dbReference>
<dbReference type="Proteomes" id="UP001213681">
    <property type="component" value="Unassembled WGS sequence"/>
</dbReference>
<gene>
    <name evidence="8" type="ORF">N7458_000928</name>
    <name evidence="9" type="ORF">N7458_001001</name>
</gene>
<dbReference type="SUPFAM" id="SSF48264">
    <property type="entry name" value="Cytochrome P450"/>
    <property type="match status" value="1"/>
</dbReference>
<evidence type="ECO:0000256" key="1">
    <source>
        <dbReference type="ARBA" id="ARBA00001971"/>
    </source>
</evidence>